<dbReference type="Pfam" id="PF01925">
    <property type="entry name" value="TauE"/>
    <property type="match status" value="1"/>
</dbReference>
<dbReference type="PANTHER" id="PTHR43483:SF3">
    <property type="entry name" value="MEMBRANE TRANSPORTER PROTEIN HI_0806-RELATED"/>
    <property type="match status" value="1"/>
</dbReference>
<keyword evidence="2 5" id="KW-0812">Transmembrane</keyword>
<comment type="similarity">
    <text evidence="5">Belongs to the 4-toluene sulfonate uptake permease (TSUP) (TC 2.A.102) family.</text>
</comment>
<evidence type="ECO:0000313" key="7">
    <source>
        <dbReference type="Proteomes" id="UP000317430"/>
    </source>
</evidence>
<accession>A0A5C5SCB9</accession>
<feature type="transmembrane region" description="Helical" evidence="5">
    <location>
        <begin position="40"/>
        <end position="62"/>
    </location>
</feature>
<feature type="transmembrane region" description="Helical" evidence="5">
    <location>
        <begin position="134"/>
        <end position="153"/>
    </location>
</feature>
<evidence type="ECO:0000256" key="1">
    <source>
        <dbReference type="ARBA" id="ARBA00004141"/>
    </source>
</evidence>
<keyword evidence="5" id="KW-1003">Cell membrane</keyword>
<comment type="caution">
    <text evidence="6">The sequence shown here is derived from an EMBL/GenBank/DDBJ whole genome shotgun (WGS) entry which is preliminary data.</text>
</comment>
<dbReference type="RefSeq" id="WP_146567162.1">
    <property type="nucleotide sequence ID" value="NZ_VOHL01000002.1"/>
</dbReference>
<proteinExistence type="inferred from homology"/>
<name>A0A5C5SCB9_9STRE</name>
<evidence type="ECO:0000256" key="5">
    <source>
        <dbReference type="RuleBase" id="RU363041"/>
    </source>
</evidence>
<dbReference type="GO" id="GO:0005886">
    <property type="term" value="C:plasma membrane"/>
    <property type="evidence" value="ECO:0007669"/>
    <property type="project" value="UniProtKB-SubCell"/>
</dbReference>
<protein>
    <recommendedName>
        <fullName evidence="5">Probable membrane transporter protein</fullName>
    </recommendedName>
</protein>
<feature type="transmembrane region" description="Helical" evidence="5">
    <location>
        <begin position="173"/>
        <end position="194"/>
    </location>
</feature>
<reference evidence="6 7" key="1">
    <citation type="submission" date="2019-08" db="EMBL/GenBank/DDBJ databases">
        <authorList>
            <person name="Lei W."/>
        </authorList>
    </citation>
    <scope>NUCLEOTIDE SEQUENCE [LARGE SCALE GENOMIC DNA]</scope>
    <source>
        <strain evidence="6 7">CCUG 66496</strain>
    </source>
</reference>
<feature type="transmembrane region" description="Helical" evidence="5">
    <location>
        <begin position="268"/>
        <end position="287"/>
    </location>
</feature>
<dbReference type="Proteomes" id="UP000317430">
    <property type="component" value="Unassembled WGS sequence"/>
</dbReference>
<evidence type="ECO:0000256" key="4">
    <source>
        <dbReference type="ARBA" id="ARBA00023136"/>
    </source>
</evidence>
<dbReference type="InterPro" id="IPR002781">
    <property type="entry name" value="TM_pro_TauE-like"/>
</dbReference>
<evidence type="ECO:0000256" key="3">
    <source>
        <dbReference type="ARBA" id="ARBA00022989"/>
    </source>
</evidence>
<evidence type="ECO:0000313" key="6">
    <source>
        <dbReference type="EMBL" id="TWS98209.1"/>
    </source>
</evidence>
<keyword evidence="3 5" id="KW-1133">Transmembrane helix</keyword>
<organism evidence="6 7">
    <name type="scientific">Streptococcus cuniculipharyngis</name>
    <dbReference type="NCBI Taxonomy" id="1562651"/>
    <lineage>
        <taxon>Bacteria</taxon>
        <taxon>Bacillati</taxon>
        <taxon>Bacillota</taxon>
        <taxon>Bacilli</taxon>
        <taxon>Lactobacillales</taxon>
        <taxon>Streptococcaceae</taxon>
        <taxon>Streptococcus</taxon>
    </lineage>
</organism>
<dbReference type="OrthoDB" id="357960at2"/>
<comment type="subcellular location">
    <subcellularLocation>
        <location evidence="5">Cell membrane</location>
        <topology evidence="5">Multi-pass membrane protein</topology>
    </subcellularLocation>
    <subcellularLocation>
        <location evidence="1">Membrane</location>
        <topology evidence="1">Multi-pass membrane protein</topology>
    </subcellularLocation>
</comment>
<dbReference type="EMBL" id="VOHL01000002">
    <property type="protein sequence ID" value="TWS98209.1"/>
    <property type="molecule type" value="Genomic_DNA"/>
</dbReference>
<feature type="transmembrane region" description="Helical" evidence="5">
    <location>
        <begin position="6"/>
        <end position="28"/>
    </location>
</feature>
<dbReference type="PANTHER" id="PTHR43483">
    <property type="entry name" value="MEMBRANE TRANSPORTER PROTEIN HI_0806-RELATED"/>
    <property type="match status" value="1"/>
</dbReference>
<feature type="transmembrane region" description="Helical" evidence="5">
    <location>
        <begin position="200"/>
        <end position="226"/>
    </location>
</feature>
<sequence>MDNNMILRTIQFLLVATIVFMTGFILLHAKKNKINLFKRFGTGFWIGLVTDCLDALGIGSFATTTTFFKMTKLVDDDSKIPGTMNAVHNIPTLVQALCFILAVKVDMTTLLSMAIASIFGAVAGTRLTKNWKTSTVQLILGTLLICAACFTVFRLLTNPGDGLDESVTGLKGIWLVIGIVFNFLCGALMTIGLGNYAPELIFFSMLGLSPTIAMPVMMLNAAVVMTTSSIPFIKADRVNWTGFAGIVVGGVIGVIIAVLFLTNIPITVLKWLVVGVVIYTGVTMIKASRQASH</sequence>
<feature type="transmembrane region" description="Helical" evidence="5">
    <location>
        <begin position="110"/>
        <end position="128"/>
    </location>
</feature>
<evidence type="ECO:0000256" key="2">
    <source>
        <dbReference type="ARBA" id="ARBA00022692"/>
    </source>
</evidence>
<keyword evidence="7" id="KW-1185">Reference proteome</keyword>
<feature type="transmembrane region" description="Helical" evidence="5">
    <location>
        <begin position="238"/>
        <end position="262"/>
    </location>
</feature>
<dbReference type="AlphaFoldDB" id="A0A5C5SCB9"/>
<keyword evidence="4 5" id="KW-0472">Membrane</keyword>
<gene>
    <name evidence="6" type="ORF">FRX57_04565</name>
</gene>